<keyword evidence="6" id="KW-0805">Transcription regulation</keyword>
<dbReference type="PANTHER" id="PTHR37461:SF1">
    <property type="entry name" value="ANTI-SIGMA-K FACTOR RSKA"/>
    <property type="match status" value="1"/>
</dbReference>
<dbReference type="Pfam" id="PF10099">
    <property type="entry name" value="RskA_C"/>
    <property type="match status" value="1"/>
</dbReference>
<dbReference type="GO" id="GO:0006417">
    <property type="term" value="P:regulation of translation"/>
    <property type="evidence" value="ECO:0007669"/>
    <property type="project" value="TreeGrafter"/>
</dbReference>
<protein>
    <recommendedName>
        <fullName evidence="10">Regulator of SigK</fullName>
    </recommendedName>
    <alternativeName>
        <fullName evidence="9">Sigma-K anti-sigma factor RskA</fullName>
    </alternativeName>
</protein>
<dbReference type="Pfam" id="PF13490">
    <property type="entry name" value="zf-HC2"/>
    <property type="match status" value="1"/>
</dbReference>
<accession>A0A841FS17</accession>
<evidence type="ECO:0000256" key="10">
    <source>
        <dbReference type="ARBA" id="ARBA00030803"/>
    </source>
</evidence>
<comment type="subcellular location">
    <subcellularLocation>
        <location evidence="2">Cell membrane</location>
    </subcellularLocation>
    <subcellularLocation>
        <location evidence="1">Membrane</location>
        <topology evidence="1">Single-pass membrane protein</topology>
    </subcellularLocation>
</comment>
<proteinExistence type="predicted"/>
<keyword evidence="5 11" id="KW-1133">Transmembrane helix</keyword>
<sequence>MRTDHTLIGPYVLGALGEDERAGFERHLVTCAACAVEVAELAETATRLADEAVAEPPRGFREAVLRSVSITRREPPVVDGVRVPGGSWRRRALFALAAAVVAVALAAVTFVVQERRVDELREQATAQSATAGEVAAILGAPDAVSADARAAGGGGFVVVYSAGQDASVVFGVGLPALTAGRVYQAWVGEGGSVRDAGVMTATAPMVVHGMGRADLVALSVEPEGGSDQPTLMIGAISLK</sequence>
<evidence type="ECO:0000256" key="1">
    <source>
        <dbReference type="ARBA" id="ARBA00004167"/>
    </source>
</evidence>
<dbReference type="InterPro" id="IPR027383">
    <property type="entry name" value="Znf_put"/>
</dbReference>
<evidence type="ECO:0000256" key="4">
    <source>
        <dbReference type="ARBA" id="ARBA00022692"/>
    </source>
</evidence>
<evidence type="ECO:0000259" key="13">
    <source>
        <dbReference type="Pfam" id="PF13490"/>
    </source>
</evidence>
<evidence type="ECO:0000256" key="9">
    <source>
        <dbReference type="ARBA" id="ARBA00029829"/>
    </source>
</evidence>
<name>A0A841FS17_9ACTN</name>
<evidence type="ECO:0000313" key="15">
    <source>
        <dbReference type="Proteomes" id="UP000548476"/>
    </source>
</evidence>
<evidence type="ECO:0000256" key="6">
    <source>
        <dbReference type="ARBA" id="ARBA00023015"/>
    </source>
</evidence>
<evidence type="ECO:0000256" key="3">
    <source>
        <dbReference type="ARBA" id="ARBA00022475"/>
    </source>
</evidence>
<comment type="caution">
    <text evidence="14">The sequence shown here is derived from an EMBL/GenBank/DDBJ whole genome shotgun (WGS) entry which is preliminary data.</text>
</comment>
<keyword evidence="4 11" id="KW-0812">Transmembrane</keyword>
<dbReference type="EMBL" id="JACHGT010000017">
    <property type="protein sequence ID" value="MBB6038594.1"/>
    <property type="molecule type" value="Genomic_DNA"/>
</dbReference>
<feature type="domain" description="Anti-sigma K factor RskA C-terminal" evidence="12">
    <location>
        <begin position="94"/>
        <end position="230"/>
    </location>
</feature>
<dbReference type="RefSeq" id="WP_184791476.1">
    <property type="nucleotide sequence ID" value="NZ_BONT01000069.1"/>
</dbReference>
<dbReference type="GO" id="GO:0005886">
    <property type="term" value="C:plasma membrane"/>
    <property type="evidence" value="ECO:0007669"/>
    <property type="project" value="UniProtKB-SubCell"/>
</dbReference>
<keyword evidence="8" id="KW-0804">Transcription</keyword>
<evidence type="ECO:0000256" key="2">
    <source>
        <dbReference type="ARBA" id="ARBA00004236"/>
    </source>
</evidence>
<dbReference type="InterPro" id="IPR051474">
    <property type="entry name" value="Anti-sigma-K/W_factor"/>
</dbReference>
<feature type="transmembrane region" description="Helical" evidence="11">
    <location>
        <begin position="92"/>
        <end position="112"/>
    </location>
</feature>
<keyword evidence="3" id="KW-1003">Cell membrane</keyword>
<evidence type="ECO:0000256" key="5">
    <source>
        <dbReference type="ARBA" id="ARBA00022989"/>
    </source>
</evidence>
<organism evidence="14 15">
    <name type="scientific">Phytomonospora endophytica</name>
    <dbReference type="NCBI Taxonomy" id="714109"/>
    <lineage>
        <taxon>Bacteria</taxon>
        <taxon>Bacillati</taxon>
        <taxon>Actinomycetota</taxon>
        <taxon>Actinomycetes</taxon>
        <taxon>Micromonosporales</taxon>
        <taxon>Micromonosporaceae</taxon>
        <taxon>Phytomonospora</taxon>
    </lineage>
</organism>
<evidence type="ECO:0000256" key="11">
    <source>
        <dbReference type="SAM" id="Phobius"/>
    </source>
</evidence>
<dbReference type="Proteomes" id="UP000548476">
    <property type="component" value="Unassembled WGS sequence"/>
</dbReference>
<dbReference type="InterPro" id="IPR018764">
    <property type="entry name" value="RskA_C"/>
</dbReference>
<gene>
    <name evidence="14" type="ORF">HNR73_006480</name>
</gene>
<keyword evidence="15" id="KW-1185">Reference proteome</keyword>
<evidence type="ECO:0000259" key="12">
    <source>
        <dbReference type="Pfam" id="PF10099"/>
    </source>
</evidence>
<dbReference type="GO" id="GO:0016989">
    <property type="term" value="F:sigma factor antagonist activity"/>
    <property type="evidence" value="ECO:0007669"/>
    <property type="project" value="TreeGrafter"/>
</dbReference>
<feature type="domain" description="Putative zinc-finger" evidence="13">
    <location>
        <begin position="6"/>
        <end position="35"/>
    </location>
</feature>
<reference evidence="14 15" key="1">
    <citation type="submission" date="2020-08" db="EMBL/GenBank/DDBJ databases">
        <title>Genomic Encyclopedia of Type Strains, Phase IV (KMG-IV): sequencing the most valuable type-strain genomes for metagenomic binning, comparative biology and taxonomic classification.</title>
        <authorList>
            <person name="Goeker M."/>
        </authorList>
    </citation>
    <scope>NUCLEOTIDE SEQUENCE [LARGE SCALE GENOMIC DNA]</scope>
    <source>
        <strain evidence="14 15">YIM 65646</strain>
    </source>
</reference>
<evidence type="ECO:0000256" key="8">
    <source>
        <dbReference type="ARBA" id="ARBA00023163"/>
    </source>
</evidence>
<dbReference type="PANTHER" id="PTHR37461">
    <property type="entry name" value="ANTI-SIGMA-K FACTOR RSKA"/>
    <property type="match status" value="1"/>
</dbReference>
<keyword evidence="7 11" id="KW-0472">Membrane</keyword>
<evidence type="ECO:0000256" key="7">
    <source>
        <dbReference type="ARBA" id="ARBA00023136"/>
    </source>
</evidence>
<dbReference type="InterPro" id="IPR041916">
    <property type="entry name" value="Anti_sigma_zinc_sf"/>
</dbReference>
<dbReference type="AlphaFoldDB" id="A0A841FS17"/>
<dbReference type="Gene3D" id="1.10.10.1320">
    <property type="entry name" value="Anti-sigma factor, zinc-finger domain"/>
    <property type="match status" value="1"/>
</dbReference>
<evidence type="ECO:0000313" key="14">
    <source>
        <dbReference type="EMBL" id="MBB6038594.1"/>
    </source>
</evidence>